<dbReference type="Pfam" id="PF07896">
    <property type="entry name" value="DUF1674"/>
    <property type="match status" value="1"/>
</dbReference>
<gene>
    <name evidence="4" type="ORF">C361_03986</name>
</gene>
<accession>A0A854QC82</accession>
<dbReference type="GO" id="GO:0034553">
    <property type="term" value="P:mitochondrial respiratory chain complex II assembly"/>
    <property type="evidence" value="ECO:0007669"/>
    <property type="project" value="TreeGrafter"/>
</dbReference>
<protein>
    <recommendedName>
        <fullName evidence="2">Succinate dehydrogenase assembly factor 4, mitochondrial</fullName>
    </recommendedName>
</protein>
<proteinExistence type="inferred from homology"/>
<reference evidence="4 5" key="1">
    <citation type="submission" date="2017-06" db="EMBL/GenBank/DDBJ databases">
        <title>Global population genomics of the pathogenic fungus Cryptococcus neoformans var. grubii.</title>
        <authorList>
            <person name="Cuomo C."/>
            <person name="Litvintseva A."/>
            <person name="Chen Y."/>
            <person name="Young S."/>
            <person name="Zeng Q."/>
            <person name="Chapman S."/>
            <person name="Gujja S."/>
            <person name="Saif S."/>
            <person name="Birren B."/>
        </authorList>
    </citation>
    <scope>NUCLEOTIDE SEQUENCE [LARGE SCALE GENOMIC DNA]</scope>
    <source>
        <strain evidence="4 5">Tu259-1</strain>
    </source>
</reference>
<organism evidence="4 5">
    <name type="scientific">Cryptococcus neoformans Tu259-1</name>
    <dbReference type="NCBI Taxonomy" id="1230072"/>
    <lineage>
        <taxon>Eukaryota</taxon>
        <taxon>Fungi</taxon>
        <taxon>Dikarya</taxon>
        <taxon>Basidiomycota</taxon>
        <taxon>Agaricomycotina</taxon>
        <taxon>Tremellomycetes</taxon>
        <taxon>Tremellales</taxon>
        <taxon>Cryptococcaceae</taxon>
        <taxon>Cryptococcus</taxon>
        <taxon>Cryptococcus neoformans species complex</taxon>
    </lineage>
</organism>
<feature type="region of interest" description="Disordered" evidence="3">
    <location>
        <begin position="62"/>
        <end position="120"/>
    </location>
</feature>
<comment type="similarity">
    <text evidence="1">Belongs to the SDHAF4 family.</text>
</comment>
<dbReference type="EMBL" id="AMKT01000049">
    <property type="protein sequence ID" value="OXG19925.1"/>
    <property type="molecule type" value="Genomic_DNA"/>
</dbReference>
<evidence type="ECO:0000313" key="4">
    <source>
        <dbReference type="EMBL" id="OXG19925.1"/>
    </source>
</evidence>
<feature type="compositionally biased region" description="Basic and acidic residues" evidence="3">
    <location>
        <begin position="68"/>
        <end position="85"/>
    </location>
</feature>
<dbReference type="GO" id="GO:0005739">
    <property type="term" value="C:mitochondrion"/>
    <property type="evidence" value="ECO:0007669"/>
    <property type="project" value="TreeGrafter"/>
</dbReference>
<evidence type="ECO:0000256" key="2">
    <source>
        <dbReference type="ARBA" id="ARBA00022170"/>
    </source>
</evidence>
<dbReference type="PANTHER" id="PTHR28524">
    <property type="entry name" value="SUCCINATE DEHYDROGENASE ASSEMBLY FACTOR 4, MITOCHONDRIAL"/>
    <property type="match status" value="1"/>
</dbReference>
<dbReference type="PANTHER" id="PTHR28524:SF3">
    <property type="entry name" value="SUCCINATE DEHYDROGENASE ASSEMBLY FACTOR 4, MITOCHONDRIAL"/>
    <property type="match status" value="1"/>
</dbReference>
<dbReference type="AlphaFoldDB" id="A0A854QC82"/>
<dbReference type="OrthoDB" id="201362at2759"/>
<evidence type="ECO:0000256" key="3">
    <source>
        <dbReference type="SAM" id="MobiDB-lite"/>
    </source>
</evidence>
<evidence type="ECO:0000256" key="1">
    <source>
        <dbReference type="ARBA" id="ARBA00005701"/>
    </source>
</evidence>
<dbReference type="InterPro" id="IPR012875">
    <property type="entry name" value="SDHF4"/>
</dbReference>
<name>A0A854QC82_CRYNE</name>
<evidence type="ECO:0000313" key="5">
    <source>
        <dbReference type="Proteomes" id="UP000199727"/>
    </source>
</evidence>
<sequence length="120" mass="13152">MLSHISFRPLFTRLILSKSIHTTPTFLRAPSSFTRPGPPPLPPAEQAEFEALLKANQTIGTIPAGEQETEKDLHQDVRKGPKPEFEGDVNPKTGEQGGPKNDPFVAGDADWQFGGRVTDF</sequence>
<dbReference type="Proteomes" id="UP000199727">
    <property type="component" value="Unassembled WGS sequence"/>
</dbReference>
<comment type="caution">
    <text evidence="4">The sequence shown here is derived from an EMBL/GenBank/DDBJ whole genome shotgun (WGS) entry which is preliminary data.</text>
</comment>